<evidence type="ECO:0000313" key="3">
    <source>
        <dbReference type="Proteomes" id="UP000306420"/>
    </source>
</evidence>
<feature type="transmembrane region" description="Helical" evidence="1">
    <location>
        <begin position="12"/>
        <end position="33"/>
    </location>
</feature>
<evidence type="ECO:0000313" key="2">
    <source>
        <dbReference type="EMBL" id="TLQ48797.1"/>
    </source>
</evidence>
<proteinExistence type="predicted"/>
<dbReference type="RefSeq" id="WP_138404085.1">
    <property type="nucleotide sequence ID" value="NZ_VBSP01000008.1"/>
</dbReference>
<accession>A0A5R9EMA8</accession>
<evidence type="ECO:0000256" key="1">
    <source>
        <dbReference type="SAM" id="Phobius"/>
    </source>
</evidence>
<sequence length="117" mass="13676">MNYKHKAGFSMIETVIGFFLFSSMMLLYLPAYYNELRRIEDAAQTSQVWRLFSELVDVELDEQIEDEAKALVSEQLILNWEALNEDNVSEFACDLNYCYISLEGGSELYVEIQDFNF</sequence>
<gene>
    <name evidence="2" type="ORF">FEZ33_03865</name>
</gene>
<dbReference type="AlphaFoldDB" id="A0A5R9EMA8"/>
<dbReference type="EMBL" id="VBSP01000008">
    <property type="protein sequence ID" value="TLQ48797.1"/>
    <property type="molecule type" value="Genomic_DNA"/>
</dbReference>
<name>A0A5R9EMA8_9LACT</name>
<keyword evidence="1" id="KW-0472">Membrane</keyword>
<protein>
    <recommendedName>
        <fullName evidence="4">Type II secretion system protein</fullName>
    </recommendedName>
</protein>
<keyword evidence="1" id="KW-0812">Transmembrane</keyword>
<evidence type="ECO:0008006" key="4">
    <source>
        <dbReference type="Google" id="ProtNLM"/>
    </source>
</evidence>
<comment type="caution">
    <text evidence="2">The sequence shown here is derived from an EMBL/GenBank/DDBJ whole genome shotgun (WGS) entry which is preliminary data.</text>
</comment>
<keyword evidence="1" id="KW-1133">Transmembrane helix</keyword>
<organism evidence="2 3">
    <name type="scientific">Ruoffia tabacinasalis</name>
    <dbReference type="NCBI Taxonomy" id="87458"/>
    <lineage>
        <taxon>Bacteria</taxon>
        <taxon>Bacillati</taxon>
        <taxon>Bacillota</taxon>
        <taxon>Bacilli</taxon>
        <taxon>Lactobacillales</taxon>
        <taxon>Aerococcaceae</taxon>
        <taxon>Ruoffia</taxon>
    </lineage>
</organism>
<dbReference type="Proteomes" id="UP000306420">
    <property type="component" value="Unassembled WGS sequence"/>
</dbReference>
<dbReference type="OrthoDB" id="9933652at2"/>
<reference evidence="2 3" key="1">
    <citation type="submission" date="2019-05" db="EMBL/GenBank/DDBJ databases">
        <title>The metagenome of a microbial culture collection derived from dairy environment covers the genomic content of the human microbiome.</title>
        <authorList>
            <person name="Roder T."/>
            <person name="Wuthrich D."/>
            <person name="Sattari Z."/>
            <person name="Von Ah U."/>
            <person name="Bar C."/>
            <person name="Ronchi F."/>
            <person name="Macpherson A.J."/>
            <person name="Ganal-Vonarburg S.C."/>
            <person name="Bruggmann R."/>
            <person name="Vergeres G."/>
        </authorList>
    </citation>
    <scope>NUCLEOTIDE SEQUENCE [LARGE SCALE GENOMIC DNA]</scope>
    <source>
        <strain evidence="2 3">FAM 24227</strain>
    </source>
</reference>